<gene>
    <name evidence="2" type="ORF">D1B31_18510</name>
</gene>
<accession>A0A417YQP9</accession>
<proteinExistence type="predicted"/>
<dbReference type="RefSeq" id="WP_118923180.1">
    <property type="nucleotide sequence ID" value="NZ_QWEG01000012.1"/>
</dbReference>
<keyword evidence="3" id="KW-1185">Reference proteome</keyword>
<reference evidence="2 3" key="1">
    <citation type="journal article" date="2017" name="Int. J. Syst. Evol. Microbiol.">
        <title>Bacillus notoginsengisoli sp. nov., a novel bacterium isolated from the rhizosphere of Panax notoginseng.</title>
        <authorList>
            <person name="Zhang M.Y."/>
            <person name="Cheng J."/>
            <person name="Cai Y."/>
            <person name="Zhang T.Y."/>
            <person name="Wu Y.Y."/>
            <person name="Manikprabhu D."/>
            <person name="Li W.J."/>
            <person name="Zhang Y.X."/>
        </authorList>
    </citation>
    <scope>NUCLEOTIDE SEQUENCE [LARGE SCALE GENOMIC DNA]</scope>
    <source>
        <strain evidence="2 3">JCM 30743</strain>
    </source>
</reference>
<dbReference type="Proteomes" id="UP000284416">
    <property type="component" value="Unassembled WGS sequence"/>
</dbReference>
<dbReference type="AlphaFoldDB" id="A0A417YQP9"/>
<dbReference type="EMBL" id="QWEG01000012">
    <property type="protein sequence ID" value="RHW36071.1"/>
    <property type="molecule type" value="Genomic_DNA"/>
</dbReference>
<evidence type="ECO:0000256" key="1">
    <source>
        <dbReference type="SAM" id="MobiDB-lite"/>
    </source>
</evidence>
<evidence type="ECO:0000313" key="3">
    <source>
        <dbReference type="Proteomes" id="UP000284416"/>
    </source>
</evidence>
<protein>
    <submittedName>
        <fullName evidence="2">Uncharacterized protein</fullName>
    </submittedName>
</protein>
<organism evidence="2 3">
    <name type="scientific">Neobacillus notoginsengisoli</name>
    <dbReference type="NCBI Taxonomy" id="1578198"/>
    <lineage>
        <taxon>Bacteria</taxon>
        <taxon>Bacillati</taxon>
        <taxon>Bacillota</taxon>
        <taxon>Bacilli</taxon>
        <taxon>Bacillales</taxon>
        <taxon>Bacillaceae</taxon>
        <taxon>Neobacillus</taxon>
    </lineage>
</organism>
<name>A0A417YQP9_9BACI</name>
<sequence length="59" mass="7002">MDQLSFQRKGIRDEYVNQEGDCPDKKEETNILPLRPQQYKELKSLQSESTVVSIPWFEE</sequence>
<comment type="caution">
    <text evidence="2">The sequence shown here is derived from an EMBL/GenBank/DDBJ whole genome shotgun (WGS) entry which is preliminary data.</text>
</comment>
<feature type="region of interest" description="Disordered" evidence="1">
    <location>
        <begin position="1"/>
        <end position="29"/>
    </location>
</feature>
<evidence type="ECO:0000313" key="2">
    <source>
        <dbReference type="EMBL" id="RHW36071.1"/>
    </source>
</evidence>